<keyword evidence="7" id="KW-1185">Reference proteome</keyword>
<evidence type="ECO:0000256" key="4">
    <source>
        <dbReference type="ARBA" id="ARBA00023049"/>
    </source>
</evidence>
<reference evidence="6" key="1">
    <citation type="submission" date="2025-08" db="UniProtKB">
        <authorList>
            <consortium name="Ensembl"/>
        </authorList>
    </citation>
    <scope>IDENTIFICATION</scope>
</reference>
<accession>A0A8C5M693</accession>
<organism evidence="6 7">
    <name type="scientific">Leptobrachium leishanense</name>
    <name type="common">Leishan spiny toad</name>
    <dbReference type="NCBI Taxonomy" id="445787"/>
    <lineage>
        <taxon>Eukaryota</taxon>
        <taxon>Metazoa</taxon>
        <taxon>Chordata</taxon>
        <taxon>Craniata</taxon>
        <taxon>Vertebrata</taxon>
        <taxon>Euteleostomi</taxon>
        <taxon>Amphibia</taxon>
        <taxon>Batrachia</taxon>
        <taxon>Anura</taxon>
        <taxon>Pelobatoidea</taxon>
        <taxon>Megophryidae</taxon>
        <taxon>Leptobrachium</taxon>
    </lineage>
</organism>
<evidence type="ECO:0008006" key="8">
    <source>
        <dbReference type="Google" id="ProtNLM"/>
    </source>
</evidence>
<dbReference type="GO" id="GO:0008237">
    <property type="term" value="F:metallopeptidase activity"/>
    <property type="evidence" value="ECO:0007669"/>
    <property type="project" value="UniProtKB-KW"/>
</dbReference>
<dbReference type="InterPro" id="IPR012548">
    <property type="entry name" value="MATCAP"/>
</dbReference>
<dbReference type="GeneTree" id="ENSGT00390000004417"/>
<evidence type="ECO:0000313" key="7">
    <source>
        <dbReference type="Proteomes" id="UP000694569"/>
    </source>
</evidence>
<dbReference type="GO" id="GO:0006508">
    <property type="term" value="P:proteolysis"/>
    <property type="evidence" value="ECO:0007669"/>
    <property type="project" value="UniProtKB-KW"/>
</dbReference>
<evidence type="ECO:0000256" key="2">
    <source>
        <dbReference type="ARBA" id="ARBA00022670"/>
    </source>
</evidence>
<comment type="cofactor">
    <cofactor evidence="1">
        <name>Zn(2+)</name>
        <dbReference type="ChEBI" id="CHEBI:29105"/>
    </cofactor>
</comment>
<dbReference type="AlphaFoldDB" id="A0A8C5M693"/>
<dbReference type="SMART" id="SM01154">
    <property type="entry name" value="DUF1704"/>
    <property type="match status" value="1"/>
</dbReference>
<protein>
    <recommendedName>
        <fullName evidence="8">KIAA0895</fullName>
    </recommendedName>
</protein>
<feature type="region of interest" description="Disordered" evidence="5">
    <location>
        <begin position="1"/>
        <end position="200"/>
    </location>
</feature>
<evidence type="ECO:0000313" key="6">
    <source>
        <dbReference type="Ensembl" id="ENSLLEP00000008498.1"/>
    </source>
</evidence>
<feature type="compositionally biased region" description="Basic and acidic residues" evidence="5">
    <location>
        <begin position="190"/>
        <end position="200"/>
    </location>
</feature>
<dbReference type="Pfam" id="PF08014">
    <property type="entry name" value="MATCAP"/>
    <property type="match status" value="1"/>
</dbReference>
<evidence type="ECO:0000256" key="3">
    <source>
        <dbReference type="ARBA" id="ARBA00022801"/>
    </source>
</evidence>
<name>A0A8C5M693_9ANUR</name>
<keyword evidence="4" id="KW-0482">Metalloprotease</keyword>
<keyword evidence="2" id="KW-0645">Protease</keyword>
<feature type="compositionally biased region" description="Basic and acidic residues" evidence="5">
    <location>
        <begin position="106"/>
        <end position="134"/>
    </location>
</feature>
<proteinExistence type="predicted"/>
<reference evidence="6" key="2">
    <citation type="submission" date="2025-09" db="UniProtKB">
        <authorList>
            <consortium name="Ensembl"/>
        </authorList>
    </citation>
    <scope>IDENTIFICATION</scope>
</reference>
<dbReference type="PANTHER" id="PTHR31817">
    <property type="match status" value="1"/>
</dbReference>
<dbReference type="Ensembl" id="ENSLLET00000008836.1">
    <property type="protein sequence ID" value="ENSLLEP00000008498.1"/>
    <property type="gene ID" value="ENSLLEG00000005404.1"/>
</dbReference>
<dbReference type="Proteomes" id="UP000694569">
    <property type="component" value="Unplaced"/>
</dbReference>
<evidence type="ECO:0000256" key="5">
    <source>
        <dbReference type="SAM" id="MobiDB-lite"/>
    </source>
</evidence>
<dbReference type="OrthoDB" id="449345at2759"/>
<evidence type="ECO:0000256" key="1">
    <source>
        <dbReference type="ARBA" id="ARBA00001947"/>
    </source>
</evidence>
<sequence length="542" mass="61886">MAAAIPRNVFLKDRSTKTSRLRAAMHVPGPASTAMDSGTKDSNKRSWSPKHKQEAKHSKATAIGSEDNSATLRRIMLSSCPKPKSRHEQALPSLKKGKPSLVSNTTKRDDGSSGKKFHLPDELKISKVKSDQRSQRYLPSVTKGEAPHVSKPMSKEDKPGKEFSLRNAMKSSNLNAEAPRPEPQLPSVTKGKESKDSKIPRKRCVPEKKVCPMNNAVKPTNVTEEKITFYNSKYTYNPQFKYNTPVPPCIPVKHRNASDGFLQVAVELMQNTLKRYGTYNGYEKATGGHALPKHLIEKQVQMYLETEGLRGKIDVCITKEMLASASMGIKKGKPRLTINQSTVRERWLEGTLRHEIGTHYYRSVNHSRQLWKRDEERFRLKPKNPTEEGFATLNTVLRHPEPYLCRIALLYYAAYKASCMSFSELFKDLGTFVKDPDTRWHYCLRVKRGLTDTSRPGCYSKDQVYLDGVLRILRHRQTIDFKLLMAMGKISFEDINRLKHMAVRKGTKIPDFLKDTRQYMNHLNNIMKVNRLTDEKLKKLIP</sequence>
<keyword evidence="3" id="KW-0378">Hydrolase</keyword>
<dbReference type="PANTHER" id="PTHR31817:SF3">
    <property type="entry name" value="TYROSINE CARBOXYPEPTIDASE MATCAP2-RELATED"/>
    <property type="match status" value="1"/>
</dbReference>
<feature type="compositionally biased region" description="Basic and acidic residues" evidence="5">
    <location>
        <begin position="145"/>
        <end position="164"/>
    </location>
</feature>